<reference evidence="8 9" key="1">
    <citation type="submission" date="2022-12" db="EMBL/GenBank/DDBJ databases">
        <title>Chromosome-level genome of Tegillarca granosa.</title>
        <authorList>
            <person name="Kim J."/>
        </authorList>
    </citation>
    <scope>NUCLEOTIDE SEQUENCE [LARGE SCALE GENOMIC DNA]</scope>
    <source>
        <strain evidence="8">Teg-2019</strain>
        <tissue evidence="8">Adductor muscle</tissue>
    </source>
</reference>
<feature type="compositionally biased region" description="Low complexity" evidence="6">
    <location>
        <begin position="450"/>
        <end position="461"/>
    </location>
</feature>
<evidence type="ECO:0000256" key="6">
    <source>
        <dbReference type="SAM" id="MobiDB-lite"/>
    </source>
</evidence>
<feature type="region of interest" description="Disordered" evidence="6">
    <location>
        <begin position="215"/>
        <end position="295"/>
    </location>
</feature>
<evidence type="ECO:0000256" key="4">
    <source>
        <dbReference type="ARBA" id="ARBA00023163"/>
    </source>
</evidence>
<evidence type="ECO:0000313" key="9">
    <source>
        <dbReference type="Proteomes" id="UP001217089"/>
    </source>
</evidence>
<organism evidence="8 9">
    <name type="scientific">Tegillarca granosa</name>
    <name type="common">Malaysian cockle</name>
    <name type="synonym">Anadara granosa</name>
    <dbReference type="NCBI Taxonomy" id="220873"/>
    <lineage>
        <taxon>Eukaryota</taxon>
        <taxon>Metazoa</taxon>
        <taxon>Spiralia</taxon>
        <taxon>Lophotrochozoa</taxon>
        <taxon>Mollusca</taxon>
        <taxon>Bivalvia</taxon>
        <taxon>Autobranchia</taxon>
        <taxon>Pteriomorphia</taxon>
        <taxon>Arcoida</taxon>
        <taxon>Arcoidea</taxon>
        <taxon>Arcidae</taxon>
        <taxon>Tegillarca</taxon>
    </lineage>
</organism>
<evidence type="ECO:0000313" key="8">
    <source>
        <dbReference type="EMBL" id="KAJ8304640.1"/>
    </source>
</evidence>
<dbReference type="SMART" id="SM00432">
    <property type="entry name" value="MADS"/>
    <property type="match status" value="1"/>
</dbReference>
<keyword evidence="4" id="KW-0804">Transcription</keyword>
<dbReference type="PANTHER" id="PTHR11945">
    <property type="entry name" value="MADS BOX PROTEIN"/>
    <property type="match status" value="1"/>
</dbReference>
<keyword evidence="9" id="KW-1185">Reference proteome</keyword>
<comment type="caution">
    <text evidence="8">The sequence shown here is derived from an EMBL/GenBank/DDBJ whole genome shotgun (WGS) entry which is preliminary data.</text>
</comment>
<feature type="region of interest" description="Disordered" evidence="6">
    <location>
        <begin position="35"/>
        <end position="56"/>
    </location>
</feature>
<dbReference type="Pfam" id="PF00319">
    <property type="entry name" value="SRF-TF"/>
    <property type="match status" value="1"/>
</dbReference>
<feature type="region of interest" description="Disordered" evidence="6">
    <location>
        <begin position="413"/>
        <end position="486"/>
    </location>
</feature>
<evidence type="ECO:0000256" key="5">
    <source>
        <dbReference type="ARBA" id="ARBA00023242"/>
    </source>
</evidence>
<dbReference type="PRINTS" id="PR00404">
    <property type="entry name" value="MADSDOMAIN"/>
</dbReference>
<comment type="subcellular location">
    <subcellularLocation>
        <location evidence="1">Nucleus</location>
    </subcellularLocation>
</comment>
<name>A0ABQ9EHF1_TEGGR</name>
<evidence type="ECO:0000256" key="1">
    <source>
        <dbReference type="ARBA" id="ARBA00004123"/>
    </source>
</evidence>
<dbReference type="PROSITE" id="PS50066">
    <property type="entry name" value="MADS_BOX_2"/>
    <property type="match status" value="1"/>
</dbReference>
<keyword evidence="2" id="KW-0805">Transcription regulation</keyword>
<dbReference type="CDD" id="cd00265">
    <property type="entry name" value="MADS_MEF2_like"/>
    <property type="match status" value="1"/>
</dbReference>
<dbReference type="Gene3D" id="3.40.1810.10">
    <property type="entry name" value="Transcription factor, MADS-box"/>
    <property type="match status" value="1"/>
</dbReference>
<accession>A0ABQ9EHF1</accession>
<protein>
    <recommendedName>
        <fullName evidence="7">MADS-box domain-containing protein</fullName>
    </recommendedName>
</protein>
<sequence>MFMCDVSETSEVQHFTELQTVKQIGGSAKLTTIVAQEQESTSAESSSKGHHKMGRKKIQISRICDERNRQVTFTKRKFGLMKKAYELSILCDCEIALIIFNGANKLFQYASTDMDKVLLKYTEYNEPHESRTNKDIIEALNKKEHKGCDSPDPESDPYSNTMTQDEKYNRMNDEYQRVLQQNSMRHTLSPYQNPNMPPGVTTGMPLHNSAYMNQSIPGHGLAPQHPQLSSSPALLQPPPMHPSGSPRPHSTGNMVDLSGSSPANSFHRASPCPSPGSMVNKSLSRQSPPSRGPPNMCGMIPNSRNDMLSPDVQQRPSSANLISRAAVSLTTPSIQTSNYPSPLQSSYHPNDYGMNTAELTGMSNYSHHQWGNPHQGSLTSGIPPGGLPVPPPGANAGHVSPLAVNTMNQGIPMHIKSEPISPPRDSTSVSSNHHSLRPPSQGQGHLSPVHQLNQSHSNNSSPTGTSHSLDYDGPLLKRPRVDGWAT</sequence>
<dbReference type="InterPro" id="IPR033896">
    <property type="entry name" value="MEF2-like_N"/>
</dbReference>
<keyword evidence="3" id="KW-0238">DNA-binding</keyword>
<feature type="region of interest" description="Disordered" evidence="6">
    <location>
        <begin position="143"/>
        <end position="163"/>
    </location>
</feature>
<feature type="compositionally biased region" description="Polar residues" evidence="6">
    <location>
        <begin position="277"/>
        <end position="289"/>
    </location>
</feature>
<dbReference type="InterPro" id="IPR036879">
    <property type="entry name" value="TF_MADSbox_sf"/>
</dbReference>
<evidence type="ECO:0000256" key="3">
    <source>
        <dbReference type="ARBA" id="ARBA00023125"/>
    </source>
</evidence>
<evidence type="ECO:0000256" key="2">
    <source>
        <dbReference type="ARBA" id="ARBA00023015"/>
    </source>
</evidence>
<dbReference type="EMBL" id="JARBDR010000903">
    <property type="protein sequence ID" value="KAJ8304640.1"/>
    <property type="molecule type" value="Genomic_DNA"/>
</dbReference>
<keyword evidence="5" id="KW-0539">Nucleus</keyword>
<evidence type="ECO:0000259" key="7">
    <source>
        <dbReference type="PROSITE" id="PS50066"/>
    </source>
</evidence>
<dbReference type="Proteomes" id="UP001217089">
    <property type="component" value="Unassembled WGS sequence"/>
</dbReference>
<dbReference type="SUPFAM" id="SSF55455">
    <property type="entry name" value="SRF-like"/>
    <property type="match status" value="1"/>
</dbReference>
<feature type="compositionally biased region" description="Polar residues" evidence="6">
    <location>
        <begin position="424"/>
        <end position="444"/>
    </location>
</feature>
<feature type="compositionally biased region" description="Low complexity" evidence="6">
    <location>
        <begin position="221"/>
        <end position="234"/>
    </location>
</feature>
<proteinExistence type="predicted"/>
<dbReference type="PROSITE" id="PS00350">
    <property type="entry name" value="MADS_BOX_1"/>
    <property type="match status" value="1"/>
</dbReference>
<feature type="domain" description="MADS-box" evidence="7">
    <location>
        <begin position="53"/>
        <end position="113"/>
    </location>
</feature>
<feature type="compositionally biased region" description="Low complexity" evidence="6">
    <location>
        <begin position="35"/>
        <end position="46"/>
    </location>
</feature>
<dbReference type="PANTHER" id="PTHR11945:SF534">
    <property type="entry name" value="MYOCYTE-SPECIFIC ENHANCER FACTOR 2"/>
    <property type="match status" value="1"/>
</dbReference>
<gene>
    <name evidence="8" type="ORF">KUTeg_018223</name>
</gene>
<dbReference type="InterPro" id="IPR002100">
    <property type="entry name" value="TF_MADSbox"/>
</dbReference>